<gene>
    <name evidence="1" type="ORF">DW888_05115</name>
</gene>
<sequence length="570" mass="65368">MKKRIYFLALLFPLLTGCDDFFTPNTDDILLEKDYIGTSYELYTGYMGLAACVQDVVDQAIFLEGLRGDLLEPTTNASIDMWDVYNYKDLQTPFTDNELADPKGFYALIMNSNDYLKHVFEYRELYPTVLSDSDYKGIIGGALRYKAWAYLMLAKIYGEAVYLDDPLATYQDLSQYPVLKFDQLIDKCISLVENGMNGINGKGDIRWSTVLYPGQGDSPESLEWNRICPTPECLLAELYLYKTKKENSADENAVYYQKVWDNCVSIIRTGGEQEASFTLNKSKYEGSWSQLFSTTTYNRQDHISVAFYDYSKKQTNRVIEYFSNTYPNKYYLRPAVTSVTRWEISGANDQKNRGINKSYKESTEGLIFYKFLGAHTTSDYIYRNDVPLCYYKAADIHLWLAEACAGLGRYREALQFLNGQSSARQNFGSLYNKATNTFSPPFSDYPVCLYQCVGKESQLNCQGVRGRIAAPALGEWILGEDEETNEVIVEPEYAHWMVDSLLVEESRLESAGEARTYYTMLRSARRWGDKARKIWADKIAEKYVTATSVGSNLETSDENWFIKYDLKLNK</sequence>
<evidence type="ECO:0008006" key="3">
    <source>
        <dbReference type="Google" id="ProtNLM"/>
    </source>
</evidence>
<dbReference type="Gene3D" id="1.25.40.390">
    <property type="match status" value="1"/>
</dbReference>
<evidence type="ECO:0000313" key="1">
    <source>
        <dbReference type="EMBL" id="RHB36941.1"/>
    </source>
</evidence>
<dbReference type="RefSeq" id="WP_122201004.1">
    <property type="nucleotide sequence ID" value="NZ_CABJFV010000003.1"/>
</dbReference>
<proteinExistence type="predicted"/>
<reference evidence="1 2" key="1">
    <citation type="submission" date="2018-08" db="EMBL/GenBank/DDBJ databases">
        <title>A genome reference for cultivated species of the human gut microbiota.</title>
        <authorList>
            <person name="Zou Y."/>
            <person name="Xue W."/>
            <person name="Luo G."/>
        </authorList>
    </citation>
    <scope>NUCLEOTIDE SEQUENCE [LARGE SCALE GENOMIC DNA]</scope>
    <source>
        <strain evidence="1 2">AM40-30BH</strain>
    </source>
</reference>
<dbReference type="PROSITE" id="PS51257">
    <property type="entry name" value="PROKAR_LIPOPROTEIN"/>
    <property type="match status" value="1"/>
</dbReference>
<dbReference type="EMBL" id="QSGO01000003">
    <property type="protein sequence ID" value="RHB36941.1"/>
    <property type="molecule type" value="Genomic_DNA"/>
</dbReference>
<dbReference type="Proteomes" id="UP000284379">
    <property type="component" value="Unassembled WGS sequence"/>
</dbReference>
<accession>A0A413VTR6</accession>
<evidence type="ECO:0000313" key="2">
    <source>
        <dbReference type="Proteomes" id="UP000284379"/>
    </source>
</evidence>
<comment type="caution">
    <text evidence="1">The sequence shown here is derived from an EMBL/GenBank/DDBJ whole genome shotgun (WGS) entry which is preliminary data.</text>
</comment>
<protein>
    <recommendedName>
        <fullName evidence="3">RagB/SusD family nutrient uptake outer membrane protein</fullName>
    </recommendedName>
</protein>
<name>A0A413VTR6_9BACE</name>
<organism evidence="1 2">
    <name type="scientific">Bacteroides nordii</name>
    <dbReference type="NCBI Taxonomy" id="291645"/>
    <lineage>
        <taxon>Bacteria</taxon>
        <taxon>Pseudomonadati</taxon>
        <taxon>Bacteroidota</taxon>
        <taxon>Bacteroidia</taxon>
        <taxon>Bacteroidales</taxon>
        <taxon>Bacteroidaceae</taxon>
        <taxon>Bacteroides</taxon>
    </lineage>
</organism>
<dbReference type="SUPFAM" id="SSF48452">
    <property type="entry name" value="TPR-like"/>
    <property type="match status" value="1"/>
</dbReference>
<dbReference type="AlphaFoldDB" id="A0A413VTR6"/>
<dbReference type="InterPro" id="IPR011990">
    <property type="entry name" value="TPR-like_helical_dom_sf"/>
</dbReference>